<reference evidence="1" key="1">
    <citation type="submission" date="2018-05" db="EMBL/GenBank/DDBJ databases">
        <authorList>
            <person name="Lanie J.A."/>
            <person name="Ng W.-L."/>
            <person name="Kazmierczak K.M."/>
            <person name="Andrzejewski T.M."/>
            <person name="Davidsen T.M."/>
            <person name="Wayne K.J."/>
            <person name="Tettelin H."/>
            <person name="Glass J.I."/>
            <person name="Rusch D."/>
            <person name="Podicherti R."/>
            <person name="Tsui H.-C.T."/>
            <person name="Winkler M.E."/>
        </authorList>
    </citation>
    <scope>NUCLEOTIDE SEQUENCE</scope>
</reference>
<organism evidence="1">
    <name type="scientific">marine metagenome</name>
    <dbReference type="NCBI Taxonomy" id="408172"/>
    <lineage>
        <taxon>unclassified sequences</taxon>
        <taxon>metagenomes</taxon>
        <taxon>ecological metagenomes</taxon>
    </lineage>
</organism>
<gene>
    <name evidence="1" type="ORF">METZ01_LOCUS495152</name>
</gene>
<evidence type="ECO:0000313" key="1">
    <source>
        <dbReference type="EMBL" id="SVE42298.1"/>
    </source>
</evidence>
<name>A0A383DEL7_9ZZZZ</name>
<dbReference type="EMBL" id="UINC01216240">
    <property type="protein sequence ID" value="SVE42298.1"/>
    <property type="molecule type" value="Genomic_DNA"/>
</dbReference>
<accession>A0A383DEL7</accession>
<feature type="non-terminal residue" evidence="1">
    <location>
        <position position="1"/>
    </location>
</feature>
<sequence length="48" mass="5039">AGEGDQPVPASGAHRQAADFLLAGREREPGQVGLKGYQAEINEALHII</sequence>
<dbReference type="AlphaFoldDB" id="A0A383DEL7"/>
<protein>
    <submittedName>
        <fullName evidence="1">Uncharacterized protein</fullName>
    </submittedName>
</protein>
<proteinExistence type="predicted"/>